<feature type="domain" description="C2" evidence="1">
    <location>
        <begin position="104"/>
        <end position="222"/>
    </location>
</feature>
<dbReference type="SMART" id="SM00239">
    <property type="entry name" value="C2"/>
    <property type="match status" value="2"/>
</dbReference>
<proteinExistence type="evidence at transcript level"/>
<evidence type="ECO:0000259" key="1">
    <source>
        <dbReference type="PROSITE" id="PS50004"/>
    </source>
</evidence>
<dbReference type="PROSITE" id="PS50004">
    <property type="entry name" value="C2"/>
    <property type="match status" value="1"/>
</dbReference>
<dbReference type="Pfam" id="PF00168">
    <property type="entry name" value="C2"/>
    <property type="match status" value="2"/>
</dbReference>
<dbReference type="EMBL" id="GDKW01003737">
    <property type="protein sequence ID" value="JAI52858.1"/>
    <property type="molecule type" value="mRNA"/>
</dbReference>
<feature type="non-terminal residue" evidence="2">
    <location>
        <position position="1"/>
    </location>
</feature>
<protein>
    <submittedName>
        <fullName evidence="2">Putative ca2+-dependent phospholipid-binding protein synaptotagmin</fullName>
    </submittedName>
</protein>
<evidence type="ECO:0000313" key="2">
    <source>
        <dbReference type="EMBL" id="JAI52858.1"/>
    </source>
</evidence>
<sequence>QPRLHKGSCSSSPNLISLEQAAESQSSNYSASSLTNVSIHSNLAKSMTWLHSQSLEDVNDKQMEAERLARQYGLDLSLYRNASLLDSSDVVQVDNPSDLMVEEPTGFVEFSIYFNTSLNLLSIFVSKVGGLSGSGCNKLPYSVLLKVCAFSNKNIVKTSKKTVPSLNPVINQSFTFILKDRKNKIVRMSVYNSDFLGKFDAIGHSLVSLQEFECNKNYRMKLYKRTLVDACTGMMQLACHNVGDRFYIKINKVLSLLPKYRNHKVYVKISYYSLSRKSKEKISPMVINTGNTDIEFNYEANFRIDLSGQKHNYFVITLKTRASHTVFKNDESIGRIFIGPCFYSADGTFTPWGRIILNSEHLYNTFKMYI</sequence>
<accession>A0A0P4VMF1</accession>
<reference evidence="2" key="1">
    <citation type="journal article" date="2016" name="PLoS Negl. Trop. Dis.">
        <title>A Deep Insight into the Sialome of Rhodnius neglectus, a Vector of Chagas Disease.</title>
        <authorList>
            <person name="Santiago P.B."/>
            <person name="Assumpcao T.C."/>
            <person name="Araujo C.N."/>
            <person name="Bastos I.M."/>
            <person name="Neves D."/>
            <person name="Silva I.G."/>
            <person name="Charneau S."/>
            <person name="Queiroz R.M."/>
            <person name="Raiol T."/>
            <person name="Oliveira J.V."/>
            <person name="Sousa M.V."/>
            <person name="Calvo E."/>
            <person name="Ribeiro J.M."/>
            <person name="Santana J.M."/>
        </authorList>
    </citation>
    <scope>NUCLEOTIDE SEQUENCE</scope>
    <source>
        <tissue evidence="2">Salivary glands</tissue>
    </source>
</reference>
<dbReference type="InterPro" id="IPR035892">
    <property type="entry name" value="C2_domain_sf"/>
</dbReference>
<dbReference type="InterPro" id="IPR000008">
    <property type="entry name" value="C2_dom"/>
</dbReference>
<dbReference type="CDD" id="cd00030">
    <property type="entry name" value="C2"/>
    <property type="match status" value="1"/>
</dbReference>
<dbReference type="AlphaFoldDB" id="A0A0P4VMF1"/>
<name>A0A0P4VMF1_9HEMI</name>
<dbReference type="SUPFAM" id="SSF49562">
    <property type="entry name" value="C2 domain (Calcium/lipid-binding domain, CaLB)"/>
    <property type="match status" value="1"/>
</dbReference>
<organism evidence="2">
    <name type="scientific">Rhodnius neglectus</name>
    <dbReference type="NCBI Taxonomy" id="72488"/>
    <lineage>
        <taxon>Eukaryota</taxon>
        <taxon>Metazoa</taxon>
        <taxon>Ecdysozoa</taxon>
        <taxon>Arthropoda</taxon>
        <taxon>Hexapoda</taxon>
        <taxon>Insecta</taxon>
        <taxon>Pterygota</taxon>
        <taxon>Neoptera</taxon>
        <taxon>Paraneoptera</taxon>
        <taxon>Hemiptera</taxon>
        <taxon>Heteroptera</taxon>
        <taxon>Panheteroptera</taxon>
        <taxon>Cimicomorpha</taxon>
        <taxon>Reduviidae</taxon>
        <taxon>Triatominae</taxon>
        <taxon>Rhodnius</taxon>
    </lineage>
</organism>
<dbReference type="Gene3D" id="2.60.40.150">
    <property type="entry name" value="C2 domain"/>
    <property type="match status" value="1"/>
</dbReference>